<comment type="caution">
    <text evidence="1">The sequence shown here is derived from an EMBL/GenBank/DDBJ whole genome shotgun (WGS) entry which is preliminary data.</text>
</comment>
<reference evidence="1 2" key="1">
    <citation type="submission" date="2016-09" db="EMBL/GenBank/DDBJ databases">
        <title>The draft genome of Dichanthelium oligosanthes: A C3 panicoid grass species.</title>
        <authorList>
            <person name="Studer A.J."/>
            <person name="Schnable J.C."/>
            <person name="Brutnell T.P."/>
        </authorList>
    </citation>
    <scope>NUCLEOTIDE SEQUENCE [LARGE SCALE GENOMIC DNA]</scope>
    <source>
        <strain evidence="2">cv. Kellogg 1175</strain>
        <tissue evidence="1">Leaf</tissue>
    </source>
</reference>
<organism evidence="1 2">
    <name type="scientific">Dichanthelium oligosanthes</name>
    <dbReference type="NCBI Taxonomy" id="888268"/>
    <lineage>
        <taxon>Eukaryota</taxon>
        <taxon>Viridiplantae</taxon>
        <taxon>Streptophyta</taxon>
        <taxon>Embryophyta</taxon>
        <taxon>Tracheophyta</taxon>
        <taxon>Spermatophyta</taxon>
        <taxon>Magnoliopsida</taxon>
        <taxon>Liliopsida</taxon>
        <taxon>Poales</taxon>
        <taxon>Poaceae</taxon>
        <taxon>PACMAD clade</taxon>
        <taxon>Panicoideae</taxon>
        <taxon>Panicodae</taxon>
        <taxon>Paniceae</taxon>
        <taxon>Dichantheliinae</taxon>
        <taxon>Dichanthelium</taxon>
    </lineage>
</organism>
<dbReference type="Proteomes" id="UP000095767">
    <property type="component" value="Unassembled WGS sequence"/>
</dbReference>
<accession>A0A1E5WDK5</accession>
<evidence type="ECO:0000313" key="2">
    <source>
        <dbReference type="Proteomes" id="UP000095767"/>
    </source>
</evidence>
<protein>
    <submittedName>
        <fullName evidence="1">Uncharacterized protein</fullName>
    </submittedName>
</protein>
<proteinExistence type="predicted"/>
<keyword evidence="2" id="KW-1185">Reference proteome</keyword>
<dbReference type="AlphaFoldDB" id="A0A1E5WDK5"/>
<name>A0A1E5WDK5_9POAL</name>
<dbReference type="OrthoDB" id="685415at2759"/>
<dbReference type="EMBL" id="LWDX02011906">
    <property type="protein sequence ID" value="OEL35482.1"/>
    <property type="molecule type" value="Genomic_DNA"/>
</dbReference>
<gene>
    <name evidence="1" type="ORF">BAE44_0003498</name>
</gene>
<evidence type="ECO:0000313" key="1">
    <source>
        <dbReference type="EMBL" id="OEL35482.1"/>
    </source>
</evidence>
<sequence>MQPPPVAGDDTGCTLGRCFCCWLRSCSSRIPPVGPGRDYDRVPLGADDRAAWSLLIGFLPRSSAGTSLLRLRRFRVARSGRVLGRSDDALDILDDVDYDARGVSAQIRTPAATPSANGRSLALCLFCQDFVSPVAKSSPRVPSSFLWIWSSTPAGGSA</sequence>